<comment type="caution">
    <text evidence="1">The sequence shown here is derived from an EMBL/GenBank/DDBJ whole genome shotgun (WGS) entry which is preliminary data.</text>
</comment>
<dbReference type="Proteomes" id="UP001396334">
    <property type="component" value="Unassembled WGS sequence"/>
</dbReference>
<proteinExistence type="predicted"/>
<dbReference type="EMBL" id="JBBPBN010000060">
    <property type="protein sequence ID" value="KAK8987592.1"/>
    <property type="molecule type" value="Genomic_DNA"/>
</dbReference>
<name>A0ABR2PGL6_9ROSI</name>
<accession>A0ABR2PGL6</accession>
<organism evidence="1 2">
    <name type="scientific">Hibiscus sabdariffa</name>
    <name type="common">roselle</name>
    <dbReference type="NCBI Taxonomy" id="183260"/>
    <lineage>
        <taxon>Eukaryota</taxon>
        <taxon>Viridiplantae</taxon>
        <taxon>Streptophyta</taxon>
        <taxon>Embryophyta</taxon>
        <taxon>Tracheophyta</taxon>
        <taxon>Spermatophyta</taxon>
        <taxon>Magnoliopsida</taxon>
        <taxon>eudicotyledons</taxon>
        <taxon>Gunneridae</taxon>
        <taxon>Pentapetalae</taxon>
        <taxon>rosids</taxon>
        <taxon>malvids</taxon>
        <taxon>Malvales</taxon>
        <taxon>Malvaceae</taxon>
        <taxon>Malvoideae</taxon>
        <taxon>Hibiscus</taxon>
    </lineage>
</organism>
<reference evidence="1 2" key="1">
    <citation type="journal article" date="2024" name="G3 (Bethesda)">
        <title>Genome assembly of Hibiscus sabdariffa L. provides insights into metabolisms of medicinal natural products.</title>
        <authorList>
            <person name="Kim T."/>
        </authorList>
    </citation>
    <scope>NUCLEOTIDE SEQUENCE [LARGE SCALE GENOMIC DNA]</scope>
    <source>
        <strain evidence="1">TK-2024</strain>
        <tissue evidence="1">Old leaves</tissue>
    </source>
</reference>
<evidence type="ECO:0000313" key="1">
    <source>
        <dbReference type="EMBL" id="KAK8987592.1"/>
    </source>
</evidence>
<keyword evidence="2" id="KW-1185">Reference proteome</keyword>
<evidence type="ECO:0000313" key="2">
    <source>
        <dbReference type="Proteomes" id="UP001396334"/>
    </source>
</evidence>
<sequence>MHGFMPPARYLVSASVSPPVRHLTLVSVSPPVRHLCFGQYIPEMSTRGDHPVRRRVRPVRLAEPLDYVPVDSPTPVNPSVPIDFSAPVDPRVSVDPPVHRDPSVPTDLLHVPDSGLATPAGGASTSCPELVTGVIDGTLSRQFLHLIQSVVRVADTVPETPISRTLISNGVRTFSGSSSGASTEAEAWLHDTERLVSSVLADRLTWEFFKERFQSRNIVPTEKDKCRKFTLGLRYELCKQVIPFQDVIFDVLVSRARDIEEIESLAPAENSYQCSSRE</sequence>
<gene>
    <name evidence="1" type="ORF">V6N11_027338</name>
</gene>
<protein>
    <submittedName>
        <fullName evidence="1">Uncharacterized protein</fullName>
    </submittedName>
</protein>